<evidence type="ECO:0008006" key="4">
    <source>
        <dbReference type="Google" id="ProtNLM"/>
    </source>
</evidence>
<dbReference type="EMBL" id="LAQU01000003">
    <property type="protein sequence ID" value="KKB64654.1"/>
    <property type="molecule type" value="Genomic_DNA"/>
</dbReference>
<gene>
    <name evidence="2" type="ORF">WM40_04375</name>
</gene>
<reference evidence="2 3" key="1">
    <citation type="submission" date="2015-03" db="EMBL/GenBank/DDBJ databases">
        <title>Draft Genome Sequence of Burkholderia andropogonis type strain ICMP2807, isolated from Sorghum bicolor.</title>
        <authorList>
            <person name="Lopes-Santos L."/>
            <person name="Castro D.B."/>
            <person name="Ottoboni L.M."/>
            <person name="Park D."/>
            <person name="Weirc B.S."/>
            <person name="Destefano S.A."/>
        </authorList>
    </citation>
    <scope>NUCLEOTIDE SEQUENCE [LARGE SCALE GENOMIC DNA]</scope>
    <source>
        <strain evidence="2 3">ICMP2807</strain>
    </source>
</reference>
<organism evidence="2 3">
    <name type="scientific">Robbsia andropogonis</name>
    <dbReference type="NCBI Taxonomy" id="28092"/>
    <lineage>
        <taxon>Bacteria</taxon>
        <taxon>Pseudomonadati</taxon>
        <taxon>Pseudomonadota</taxon>
        <taxon>Betaproteobacteria</taxon>
        <taxon>Burkholderiales</taxon>
        <taxon>Burkholderiaceae</taxon>
        <taxon>Robbsia</taxon>
    </lineage>
</organism>
<dbReference type="Proteomes" id="UP000033618">
    <property type="component" value="Unassembled WGS sequence"/>
</dbReference>
<dbReference type="RefSeq" id="WP_046152252.1">
    <property type="nucleotide sequence ID" value="NZ_CADFGU010000005.1"/>
</dbReference>
<comment type="caution">
    <text evidence="2">The sequence shown here is derived from an EMBL/GenBank/DDBJ whole genome shotgun (WGS) entry which is preliminary data.</text>
</comment>
<dbReference type="Pfam" id="PF06903">
    <property type="entry name" value="VirK"/>
    <property type="match status" value="1"/>
</dbReference>
<dbReference type="AlphaFoldDB" id="A0A0F5K462"/>
<protein>
    <recommendedName>
        <fullName evidence="4">VirK protein</fullName>
    </recommendedName>
</protein>
<keyword evidence="1" id="KW-0732">Signal</keyword>
<feature type="signal peptide" evidence="1">
    <location>
        <begin position="1"/>
        <end position="25"/>
    </location>
</feature>
<accession>A0A0F5K462</accession>
<keyword evidence="3" id="KW-1185">Reference proteome</keyword>
<feature type="chain" id="PRO_5002490438" description="VirK protein" evidence="1">
    <location>
        <begin position="26"/>
        <end position="148"/>
    </location>
</feature>
<evidence type="ECO:0000256" key="1">
    <source>
        <dbReference type="SAM" id="SignalP"/>
    </source>
</evidence>
<dbReference type="OrthoDB" id="8637105at2"/>
<evidence type="ECO:0000313" key="2">
    <source>
        <dbReference type="EMBL" id="KKB64654.1"/>
    </source>
</evidence>
<name>A0A0F5K462_9BURK</name>
<dbReference type="PATRIC" id="fig|28092.6.peg.1032"/>
<proteinExistence type="predicted"/>
<sequence>MKFLSVASLSVISLCITMPLTLAQAAPATALSSLAEIEQALDQGATVAVSLDLSRCQPDGATTRAGKAKGGLTINGYLVMDGVLSFSDSHPTVGKNGEPLWQFLRYQVKPDKTVIFTADMFQLPAYTRLGERISYKCGMNEGIRFIRQ</sequence>
<evidence type="ECO:0000313" key="3">
    <source>
        <dbReference type="Proteomes" id="UP000033618"/>
    </source>
</evidence>
<dbReference type="InterPro" id="IPR010694">
    <property type="entry name" value="Uncharacterised_VirK"/>
</dbReference>